<evidence type="ECO:0000256" key="1">
    <source>
        <dbReference type="ARBA" id="ARBA00004141"/>
    </source>
</evidence>
<dbReference type="EMBL" id="BSDZ01000021">
    <property type="protein sequence ID" value="GLI64950.1"/>
    <property type="molecule type" value="Genomic_DNA"/>
</dbReference>
<keyword evidence="4" id="KW-1133">Transmembrane helix</keyword>
<dbReference type="InterPro" id="IPR003439">
    <property type="entry name" value="ABC_transporter-like_ATP-bd"/>
</dbReference>
<evidence type="ECO:0000256" key="4">
    <source>
        <dbReference type="ARBA" id="ARBA00022989"/>
    </source>
</evidence>
<keyword evidence="2" id="KW-0813">Transport</keyword>
<keyword evidence="8" id="KW-1185">Reference proteome</keyword>
<dbReference type="Gene3D" id="3.40.50.300">
    <property type="entry name" value="P-loop containing nucleotide triphosphate hydrolases"/>
    <property type="match status" value="1"/>
</dbReference>
<feature type="domain" description="ABC transporter" evidence="6">
    <location>
        <begin position="1"/>
        <end position="115"/>
    </location>
</feature>
<comment type="subcellular location">
    <subcellularLocation>
        <location evidence="1">Membrane</location>
        <topology evidence="1">Multi-pass membrane protein</topology>
    </subcellularLocation>
</comment>
<dbReference type="PANTHER" id="PTHR48041">
    <property type="entry name" value="ABC TRANSPORTER G FAMILY MEMBER 28"/>
    <property type="match status" value="1"/>
</dbReference>
<gene>
    <name evidence="7" type="ORF">VaNZ11_008355</name>
</gene>
<accession>A0ABQ5S4X2</accession>
<name>A0ABQ5S4X2_9CHLO</name>
<protein>
    <recommendedName>
        <fullName evidence="6">ABC transporter domain-containing protein</fullName>
    </recommendedName>
</protein>
<feature type="non-terminal residue" evidence="7">
    <location>
        <position position="1"/>
    </location>
</feature>
<evidence type="ECO:0000259" key="6">
    <source>
        <dbReference type="Pfam" id="PF00005"/>
    </source>
</evidence>
<keyword evidence="3" id="KW-0812">Transmembrane</keyword>
<evidence type="ECO:0000313" key="7">
    <source>
        <dbReference type="EMBL" id="GLI64950.1"/>
    </source>
</evidence>
<evidence type="ECO:0000256" key="2">
    <source>
        <dbReference type="ARBA" id="ARBA00022448"/>
    </source>
</evidence>
<dbReference type="SUPFAM" id="SSF52540">
    <property type="entry name" value="P-loop containing nucleoside triphosphate hydrolases"/>
    <property type="match status" value="1"/>
</dbReference>
<dbReference type="InterPro" id="IPR050352">
    <property type="entry name" value="ABCG_transporters"/>
</dbReference>
<evidence type="ECO:0000313" key="8">
    <source>
        <dbReference type="Proteomes" id="UP001165090"/>
    </source>
</evidence>
<dbReference type="Pfam" id="PF00005">
    <property type="entry name" value="ABC_tran"/>
    <property type="match status" value="1"/>
</dbReference>
<comment type="caution">
    <text evidence="7">The sequence shown here is derived from an EMBL/GenBank/DDBJ whole genome shotgun (WGS) entry which is preliminary data.</text>
</comment>
<keyword evidence="5" id="KW-0472">Membrane</keyword>
<dbReference type="Proteomes" id="UP001165090">
    <property type="component" value="Unassembled WGS sequence"/>
</dbReference>
<dbReference type="InterPro" id="IPR027417">
    <property type="entry name" value="P-loop_NTPase"/>
</dbReference>
<proteinExistence type="predicted"/>
<organism evidence="7 8">
    <name type="scientific">Volvox africanus</name>
    <dbReference type="NCBI Taxonomy" id="51714"/>
    <lineage>
        <taxon>Eukaryota</taxon>
        <taxon>Viridiplantae</taxon>
        <taxon>Chlorophyta</taxon>
        <taxon>core chlorophytes</taxon>
        <taxon>Chlorophyceae</taxon>
        <taxon>CS clade</taxon>
        <taxon>Chlamydomonadales</taxon>
        <taxon>Volvocaceae</taxon>
        <taxon>Volvox</taxon>
    </lineage>
</organism>
<sequence>DVSGRVLPGQLLALMGPSGSGKTSLLSVLGGRAPSAVRVTGAVTVEGNPLSKAMRRKIGFVLQDDVLYETLTVYETLLYAGLLRLPRALSLDEKRQRVEGVMAGLGLSWNRDTIIGGFFRRGISGNCLCTGSTIVHTHSFYISPWAVAR</sequence>
<dbReference type="PANTHER" id="PTHR48041:SF125">
    <property type="entry name" value="ABC TRANSPORTER G FAMILY"/>
    <property type="match status" value="1"/>
</dbReference>
<feature type="non-terminal residue" evidence="7">
    <location>
        <position position="149"/>
    </location>
</feature>
<evidence type="ECO:0000256" key="5">
    <source>
        <dbReference type="ARBA" id="ARBA00023136"/>
    </source>
</evidence>
<evidence type="ECO:0000256" key="3">
    <source>
        <dbReference type="ARBA" id="ARBA00022692"/>
    </source>
</evidence>
<reference evidence="7 8" key="1">
    <citation type="journal article" date="2023" name="IScience">
        <title>Expanded male sex-determining region conserved during the evolution of homothallism in the green alga Volvox.</title>
        <authorList>
            <person name="Yamamoto K."/>
            <person name="Matsuzaki R."/>
            <person name="Mahakham W."/>
            <person name="Heman W."/>
            <person name="Sekimoto H."/>
            <person name="Kawachi M."/>
            <person name="Minakuchi Y."/>
            <person name="Toyoda A."/>
            <person name="Nozaki H."/>
        </authorList>
    </citation>
    <scope>NUCLEOTIDE SEQUENCE [LARGE SCALE GENOMIC DNA]</scope>
    <source>
        <strain evidence="7 8">NIES-4468</strain>
    </source>
</reference>